<organism evidence="1 2">
    <name type="scientific">Chlorella vulgaris</name>
    <name type="common">Green alga</name>
    <dbReference type="NCBI Taxonomy" id="3077"/>
    <lineage>
        <taxon>Eukaryota</taxon>
        <taxon>Viridiplantae</taxon>
        <taxon>Chlorophyta</taxon>
        <taxon>core chlorophytes</taxon>
        <taxon>Trebouxiophyceae</taxon>
        <taxon>Chlorellales</taxon>
        <taxon>Chlorellaceae</taxon>
        <taxon>Chlorella clade</taxon>
        <taxon>Chlorella</taxon>
    </lineage>
</organism>
<dbReference type="AlphaFoldDB" id="A0A9D4TRU6"/>
<name>A0A9D4TRU6_CHLVU</name>
<dbReference type="EMBL" id="SIDB01000005">
    <property type="protein sequence ID" value="KAI3432905.1"/>
    <property type="molecule type" value="Genomic_DNA"/>
</dbReference>
<accession>A0A9D4TRU6</accession>
<sequence>MSLSSSELAVERGVEWHVAGLMAGGAVVGWEEEGTVAADGEQEEMAAVGWLVVGLEVAGTAVVGWEEEGQTVAVGGMQEGMAAVGWLVAGLEVAVREAVG</sequence>
<gene>
    <name evidence="1" type="ORF">D9Q98_010486</name>
</gene>
<reference evidence="1" key="1">
    <citation type="journal article" date="2019" name="Plant J.">
        <title>Chlorella vulgaris genome assembly and annotation reveals the molecular basis for metabolic acclimation to high light conditions.</title>
        <authorList>
            <person name="Cecchin M."/>
            <person name="Marcolungo L."/>
            <person name="Rossato M."/>
            <person name="Girolomoni L."/>
            <person name="Cosentino E."/>
            <person name="Cuine S."/>
            <person name="Li-Beisson Y."/>
            <person name="Delledonne M."/>
            <person name="Ballottari M."/>
        </authorList>
    </citation>
    <scope>NUCLEOTIDE SEQUENCE</scope>
    <source>
        <strain evidence="1">211/11P</strain>
    </source>
</reference>
<evidence type="ECO:0000313" key="2">
    <source>
        <dbReference type="Proteomes" id="UP001055712"/>
    </source>
</evidence>
<protein>
    <submittedName>
        <fullName evidence="1">Uncharacterized protein</fullName>
    </submittedName>
</protein>
<evidence type="ECO:0000313" key="1">
    <source>
        <dbReference type="EMBL" id="KAI3432905.1"/>
    </source>
</evidence>
<reference evidence="1" key="2">
    <citation type="submission" date="2020-11" db="EMBL/GenBank/DDBJ databases">
        <authorList>
            <person name="Cecchin M."/>
            <person name="Marcolungo L."/>
            <person name="Rossato M."/>
            <person name="Girolomoni L."/>
            <person name="Cosentino E."/>
            <person name="Cuine S."/>
            <person name="Li-Beisson Y."/>
            <person name="Delledonne M."/>
            <person name="Ballottari M."/>
        </authorList>
    </citation>
    <scope>NUCLEOTIDE SEQUENCE</scope>
    <source>
        <strain evidence="1">211/11P</strain>
        <tissue evidence="1">Whole cell</tissue>
    </source>
</reference>
<keyword evidence="2" id="KW-1185">Reference proteome</keyword>
<dbReference type="Proteomes" id="UP001055712">
    <property type="component" value="Unassembled WGS sequence"/>
</dbReference>
<comment type="caution">
    <text evidence="1">The sequence shown here is derived from an EMBL/GenBank/DDBJ whole genome shotgun (WGS) entry which is preliminary data.</text>
</comment>
<proteinExistence type="predicted"/>